<evidence type="ECO:0000256" key="1">
    <source>
        <dbReference type="SAM" id="Phobius"/>
    </source>
</evidence>
<reference evidence="2" key="1">
    <citation type="submission" date="2022-07" db="EMBL/GenBank/DDBJ databases">
        <title>Faecal culturing of patients with breast cancer.</title>
        <authorList>
            <person name="Teng N.M.Y."/>
            <person name="Kiu R."/>
            <person name="Evans R."/>
            <person name="Baker D.J."/>
            <person name="Zenner C."/>
            <person name="Robinson S.D."/>
            <person name="Hall L.J."/>
        </authorList>
    </citation>
    <scope>NUCLEOTIDE SEQUENCE</scope>
    <source>
        <strain evidence="2">LH1062</strain>
    </source>
</reference>
<dbReference type="Proteomes" id="UP001060112">
    <property type="component" value="Chromosome"/>
</dbReference>
<keyword evidence="1" id="KW-0812">Transmembrane</keyword>
<keyword evidence="1" id="KW-1133">Transmembrane helix</keyword>
<protein>
    <submittedName>
        <fullName evidence="2">Uncharacterized protein</fullName>
    </submittedName>
</protein>
<gene>
    <name evidence="2" type="ORF">NMU03_12525</name>
</gene>
<keyword evidence="1" id="KW-0472">Membrane</keyword>
<feature type="transmembrane region" description="Helical" evidence="1">
    <location>
        <begin position="6"/>
        <end position="29"/>
    </location>
</feature>
<organism evidence="2 3">
    <name type="scientific">Allocoprobacillus halotolerans</name>
    <dbReference type="NCBI Taxonomy" id="2944914"/>
    <lineage>
        <taxon>Bacteria</taxon>
        <taxon>Bacillati</taxon>
        <taxon>Bacillota</taxon>
        <taxon>Erysipelotrichia</taxon>
        <taxon>Erysipelotrichales</taxon>
        <taxon>Erysipelotrichaceae</taxon>
        <taxon>Allocoprobacillus</taxon>
    </lineage>
</organism>
<accession>A0ABY5HZK9</accession>
<keyword evidence="3" id="KW-1185">Reference proteome</keyword>
<evidence type="ECO:0000313" key="2">
    <source>
        <dbReference type="EMBL" id="UTY38469.1"/>
    </source>
</evidence>
<proteinExistence type="predicted"/>
<dbReference type="EMBL" id="CP101620">
    <property type="protein sequence ID" value="UTY38469.1"/>
    <property type="molecule type" value="Genomic_DNA"/>
</dbReference>
<dbReference type="RefSeq" id="WP_290138802.1">
    <property type="nucleotide sequence ID" value="NZ_CP101620.1"/>
</dbReference>
<name>A0ABY5HZK9_9FIRM</name>
<sequence length="51" mass="6048">MVIINQTLIMSFLGIIATSSIVFPVLFLVQRKKHHREWMELIKNKENHQSK</sequence>
<evidence type="ECO:0000313" key="3">
    <source>
        <dbReference type="Proteomes" id="UP001060112"/>
    </source>
</evidence>